<dbReference type="GO" id="GO:0043190">
    <property type="term" value="C:ATP-binding cassette (ABC) transporter complex"/>
    <property type="evidence" value="ECO:0007669"/>
    <property type="project" value="InterPro"/>
</dbReference>
<keyword evidence="3 6" id="KW-0812">Transmembrane</keyword>
<sequence>MEWLESLTFIQRGVIAGVVIGFVSPILGAFLLVRRITIISEALSHITLTGIAAGIFMSQAIAFVSFLNPLYMGFLFSLIGSLLIEKLRQWYKHFEELAIPIILSTGVGLSAILMSASGSATTEWYNYLFGSIITVSLADLSFIIITALLAIAIMSFMYKEFLVISFDQEFASVSGVPVKRMNILFSVLIALVISMAMKVVGILLVGAMITLPVAASIQIAKSFRQILLLGIVFGQVSMIGGIISSYYLNVATGGMVVVVSILLLMLAMGIKKLQHA</sequence>
<dbReference type="AlphaFoldDB" id="A0A840QRJ0"/>
<evidence type="ECO:0000256" key="2">
    <source>
        <dbReference type="ARBA" id="ARBA00008034"/>
    </source>
</evidence>
<evidence type="ECO:0000256" key="5">
    <source>
        <dbReference type="ARBA" id="ARBA00023136"/>
    </source>
</evidence>
<protein>
    <submittedName>
        <fullName evidence="8">Zinc transport system permease protein</fullName>
    </submittedName>
</protein>
<name>A0A840QRJ0_9BACI</name>
<gene>
    <name evidence="8" type="ORF">HNQ41_002097</name>
</gene>
<evidence type="ECO:0000256" key="7">
    <source>
        <dbReference type="SAM" id="Phobius"/>
    </source>
</evidence>
<keyword evidence="6" id="KW-0813">Transport</keyword>
<dbReference type="PANTHER" id="PTHR30477">
    <property type="entry name" value="ABC-TRANSPORTER METAL-BINDING PROTEIN"/>
    <property type="match status" value="1"/>
</dbReference>
<dbReference type="Pfam" id="PF00950">
    <property type="entry name" value="ABC-3"/>
    <property type="match status" value="1"/>
</dbReference>
<feature type="transmembrane region" description="Helical" evidence="7">
    <location>
        <begin position="128"/>
        <end position="158"/>
    </location>
</feature>
<evidence type="ECO:0000256" key="1">
    <source>
        <dbReference type="ARBA" id="ARBA00004141"/>
    </source>
</evidence>
<dbReference type="Gene3D" id="1.10.3470.10">
    <property type="entry name" value="ABC transporter involved in vitamin B12 uptake, BtuC"/>
    <property type="match status" value="1"/>
</dbReference>
<dbReference type="GO" id="GO:0010043">
    <property type="term" value="P:response to zinc ion"/>
    <property type="evidence" value="ECO:0007669"/>
    <property type="project" value="TreeGrafter"/>
</dbReference>
<dbReference type="InterPro" id="IPR037294">
    <property type="entry name" value="ABC_BtuC-like"/>
</dbReference>
<evidence type="ECO:0000313" key="9">
    <source>
        <dbReference type="Proteomes" id="UP000551878"/>
    </source>
</evidence>
<dbReference type="PANTHER" id="PTHR30477:SF22">
    <property type="entry name" value="METAL ABC TRANSPORTER PERMEASE"/>
    <property type="match status" value="1"/>
</dbReference>
<proteinExistence type="inferred from homology"/>
<feature type="transmembrane region" description="Helical" evidence="7">
    <location>
        <begin position="97"/>
        <end position="116"/>
    </location>
</feature>
<feature type="transmembrane region" description="Helical" evidence="7">
    <location>
        <begin position="12"/>
        <end position="33"/>
    </location>
</feature>
<organism evidence="8 9">
    <name type="scientific">Texcoconibacillus texcoconensis</name>
    <dbReference type="NCBI Taxonomy" id="1095777"/>
    <lineage>
        <taxon>Bacteria</taxon>
        <taxon>Bacillati</taxon>
        <taxon>Bacillota</taxon>
        <taxon>Bacilli</taxon>
        <taxon>Bacillales</taxon>
        <taxon>Bacillaceae</taxon>
        <taxon>Texcoconibacillus</taxon>
    </lineage>
</organism>
<evidence type="ECO:0000256" key="6">
    <source>
        <dbReference type="RuleBase" id="RU003943"/>
    </source>
</evidence>
<feature type="transmembrane region" description="Helical" evidence="7">
    <location>
        <begin position="45"/>
        <end position="64"/>
    </location>
</feature>
<comment type="caution">
    <text evidence="8">The sequence shown here is derived from an EMBL/GenBank/DDBJ whole genome shotgun (WGS) entry which is preliminary data.</text>
</comment>
<dbReference type="RefSeq" id="WP_184664344.1">
    <property type="nucleotide sequence ID" value="NZ_JACHHB010000009.1"/>
</dbReference>
<keyword evidence="5 7" id="KW-0472">Membrane</keyword>
<evidence type="ECO:0000313" key="8">
    <source>
        <dbReference type="EMBL" id="MBB5173907.1"/>
    </source>
</evidence>
<accession>A0A840QRJ0</accession>
<dbReference type="Proteomes" id="UP000551878">
    <property type="component" value="Unassembled WGS sequence"/>
</dbReference>
<dbReference type="EMBL" id="JACHHB010000009">
    <property type="protein sequence ID" value="MBB5173907.1"/>
    <property type="molecule type" value="Genomic_DNA"/>
</dbReference>
<keyword evidence="4 7" id="KW-1133">Transmembrane helix</keyword>
<feature type="transmembrane region" description="Helical" evidence="7">
    <location>
        <begin position="253"/>
        <end position="270"/>
    </location>
</feature>
<dbReference type="GO" id="GO:0055085">
    <property type="term" value="P:transmembrane transport"/>
    <property type="evidence" value="ECO:0007669"/>
    <property type="project" value="InterPro"/>
</dbReference>
<evidence type="ECO:0000256" key="3">
    <source>
        <dbReference type="ARBA" id="ARBA00022692"/>
    </source>
</evidence>
<reference evidence="8 9" key="1">
    <citation type="submission" date="2020-08" db="EMBL/GenBank/DDBJ databases">
        <title>Genomic Encyclopedia of Type Strains, Phase IV (KMG-IV): sequencing the most valuable type-strain genomes for metagenomic binning, comparative biology and taxonomic classification.</title>
        <authorList>
            <person name="Goeker M."/>
        </authorList>
    </citation>
    <scope>NUCLEOTIDE SEQUENCE [LARGE SCALE GENOMIC DNA]</scope>
    <source>
        <strain evidence="8 9">DSM 24696</strain>
    </source>
</reference>
<dbReference type="SUPFAM" id="SSF81345">
    <property type="entry name" value="ABC transporter involved in vitamin B12 uptake, BtuC"/>
    <property type="match status" value="1"/>
</dbReference>
<feature type="transmembrane region" description="Helical" evidence="7">
    <location>
        <begin position="226"/>
        <end position="247"/>
    </location>
</feature>
<comment type="similarity">
    <text evidence="2 6">Belongs to the ABC-3 integral membrane protein family.</text>
</comment>
<keyword evidence="9" id="KW-1185">Reference proteome</keyword>
<evidence type="ECO:0000256" key="4">
    <source>
        <dbReference type="ARBA" id="ARBA00022989"/>
    </source>
</evidence>
<comment type="subcellular location">
    <subcellularLocation>
        <location evidence="6">Cell membrane</location>
        <topology evidence="6">Multi-pass membrane protein</topology>
    </subcellularLocation>
    <subcellularLocation>
        <location evidence="1">Membrane</location>
        <topology evidence="1">Multi-pass membrane protein</topology>
    </subcellularLocation>
</comment>
<dbReference type="InterPro" id="IPR001626">
    <property type="entry name" value="ABC_TroCD"/>
</dbReference>